<dbReference type="AlphaFoldDB" id="A0AAW2GW16"/>
<dbReference type="EMBL" id="JADYXP020000002">
    <property type="protein sequence ID" value="KAL0131459.1"/>
    <property type="molecule type" value="Genomic_DNA"/>
</dbReference>
<accession>A0AAW2GW16</accession>
<organism evidence="1 2">
    <name type="scientific">Cardiocondyla obscurior</name>
    <dbReference type="NCBI Taxonomy" id="286306"/>
    <lineage>
        <taxon>Eukaryota</taxon>
        <taxon>Metazoa</taxon>
        <taxon>Ecdysozoa</taxon>
        <taxon>Arthropoda</taxon>
        <taxon>Hexapoda</taxon>
        <taxon>Insecta</taxon>
        <taxon>Pterygota</taxon>
        <taxon>Neoptera</taxon>
        <taxon>Endopterygota</taxon>
        <taxon>Hymenoptera</taxon>
        <taxon>Apocrita</taxon>
        <taxon>Aculeata</taxon>
        <taxon>Formicoidea</taxon>
        <taxon>Formicidae</taxon>
        <taxon>Myrmicinae</taxon>
        <taxon>Cardiocondyla</taxon>
    </lineage>
</organism>
<protein>
    <submittedName>
        <fullName evidence="1">Uncharacterized protein</fullName>
    </submittedName>
</protein>
<comment type="caution">
    <text evidence="1">The sequence shown here is derived from an EMBL/GenBank/DDBJ whole genome shotgun (WGS) entry which is preliminary data.</text>
</comment>
<evidence type="ECO:0000313" key="1">
    <source>
        <dbReference type="EMBL" id="KAL0131459.1"/>
    </source>
</evidence>
<keyword evidence="2" id="KW-1185">Reference proteome</keyword>
<reference evidence="1 2" key="1">
    <citation type="submission" date="2023-03" db="EMBL/GenBank/DDBJ databases">
        <title>High recombination rates correlate with genetic variation in Cardiocondyla obscurior ants.</title>
        <authorList>
            <person name="Errbii M."/>
        </authorList>
    </citation>
    <scope>NUCLEOTIDE SEQUENCE [LARGE SCALE GENOMIC DNA]</scope>
    <source>
        <strain evidence="1">Alpha-2009</strain>
        <tissue evidence="1">Whole body</tissue>
    </source>
</reference>
<proteinExistence type="predicted"/>
<gene>
    <name evidence="1" type="ORF">PUN28_002771</name>
</gene>
<dbReference type="Proteomes" id="UP001430953">
    <property type="component" value="Unassembled WGS sequence"/>
</dbReference>
<sequence>MRVCLCMDDAVTSLADVNPRLCIYLRTTRHGDGEAKDIGEKSNKTKKRYAALFFSPPCLLLSNYSSRAIKPGFILNPRRYER</sequence>
<name>A0AAW2GW16_9HYME</name>
<evidence type="ECO:0000313" key="2">
    <source>
        <dbReference type="Proteomes" id="UP001430953"/>
    </source>
</evidence>